<dbReference type="InterPro" id="IPR015424">
    <property type="entry name" value="PyrdxlP-dep_Trfase"/>
</dbReference>
<feature type="modified residue" description="N6-(pyridoxal phosphate)lysine" evidence="3">
    <location>
        <position position="188"/>
    </location>
</feature>
<evidence type="ECO:0000256" key="4">
    <source>
        <dbReference type="RuleBase" id="RU004508"/>
    </source>
</evidence>
<dbReference type="NCBIfam" id="TIGR03588">
    <property type="entry name" value="PseC"/>
    <property type="match status" value="1"/>
</dbReference>
<keyword evidence="6" id="KW-1185">Reference proteome</keyword>
<evidence type="ECO:0000256" key="2">
    <source>
        <dbReference type="PIRSR" id="PIRSR000390-1"/>
    </source>
</evidence>
<dbReference type="EMBL" id="JADFUA010000002">
    <property type="protein sequence ID" value="MBE9608815.1"/>
    <property type="molecule type" value="Genomic_DNA"/>
</dbReference>
<dbReference type="InterPro" id="IPR020026">
    <property type="entry name" value="PseC"/>
</dbReference>
<dbReference type="Pfam" id="PF01041">
    <property type="entry name" value="DegT_DnrJ_EryC1"/>
    <property type="match status" value="1"/>
</dbReference>
<keyword evidence="5" id="KW-0808">Transferase</keyword>
<evidence type="ECO:0000256" key="3">
    <source>
        <dbReference type="PIRSR" id="PIRSR000390-2"/>
    </source>
</evidence>
<dbReference type="CDD" id="cd00616">
    <property type="entry name" value="AHBA_syn"/>
    <property type="match status" value="1"/>
</dbReference>
<organism evidence="5 6">
    <name type="scientific">Chitinilyticum piscinae</name>
    <dbReference type="NCBI Taxonomy" id="2866724"/>
    <lineage>
        <taxon>Bacteria</taxon>
        <taxon>Pseudomonadati</taxon>
        <taxon>Pseudomonadota</taxon>
        <taxon>Betaproteobacteria</taxon>
        <taxon>Neisseriales</taxon>
        <taxon>Chitinibacteraceae</taxon>
        <taxon>Chitinilyticum</taxon>
    </lineage>
</organism>
<keyword evidence="3 4" id="KW-0663">Pyridoxal phosphate</keyword>
<dbReference type="GO" id="GO:0008483">
    <property type="term" value="F:transaminase activity"/>
    <property type="evidence" value="ECO:0007669"/>
    <property type="project" value="UniProtKB-KW"/>
</dbReference>
<name>A0A8J7FGN8_9NEIS</name>
<dbReference type="SUPFAM" id="SSF53383">
    <property type="entry name" value="PLP-dependent transferases"/>
    <property type="match status" value="1"/>
</dbReference>
<sequence length="380" mass="41656">MIPYGRQQISEEDIAAVEAVLRSDWLTQGPAVPAFEVALSERTGATHAVAVSSATAALHLACLVAGVGEGDRVWTSPNTFVASANCARYCGACVDFIDIDPDTLNIDIGLLARRLAVAAQSDALPKVVIPVAFAGRSADMQALHSLARQYGFVVIEDASHAVGASYLGQPVASGEYADMTVFSFHPVKIITTAEGGAVLTNRREWADQLQRLRSHGITRDPVLMHSASEGDWYYQMLELGFNYRMTDLQAALGLSQLQRLDVFLERRRQLACRYAAQLAELPLILPSPSEESAWHLYVVQLVDASRRKAIFNELRARGIGVNVHYIPVHLQPYYQAQGFTRGYCPVAEAYYQRAITLPLHAGMTDAQQDEVVSVLKELLQ</sequence>
<dbReference type="Gene3D" id="3.90.1150.10">
    <property type="entry name" value="Aspartate Aminotransferase, domain 1"/>
    <property type="match status" value="1"/>
</dbReference>
<proteinExistence type="inferred from homology"/>
<evidence type="ECO:0000313" key="6">
    <source>
        <dbReference type="Proteomes" id="UP000604481"/>
    </source>
</evidence>
<dbReference type="AlphaFoldDB" id="A0A8J7FGN8"/>
<dbReference type="RefSeq" id="WP_194115336.1">
    <property type="nucleotide sequence ID" value="NZ_JADFUA010000002.1"/>
</dbReference>
<dbReference type="PANTHER" id="PTHR30244">
    <property type="entry name" value="TRANSAMINASE"/>
    <property type="match status" value="1"/>
</dbReference>
<dbReference type="GO" id="GO:0030170">
    <property type="term" value="F:pyridoxal phosphate binding"/>
    <property type="evidence" value="ECO:0007669"/>
    <property type="project" value="TreeGrafter"/>
</dbReference>
<feature type="active site" description="Proton acceptor" evidence="2">
    <location>
        <position position="188"/>
    </location>
</feature>
<evidence type="ECO:0000313" key="5">
    <source>
        <dbReference type="EMBL" id="MBE9608815.1"/>
    </source>
</evidence>
<reference evidence="5 6" key="1">
    <citation type="submission" date="2020-10" db="EMBL/GenBank/DDBJ databases">
        <title>The genome sequence of Chitinilyticum litopenaei 4Y14.</title>
        <authorList>
            <person name="Liu Y."/>
        </authorList>
    </citation>
    <scope>NUCLEOTIDE SEQUENCE [LARGE SCALE GENOMIC DNA]</scope>
    <source>
        <strain evidence="5 6">4Y14</strain>
    </source>
</reference>
<gene>
    <name evidence="5" type="primary">pseC</name>
    <name evidence="5" type="ORF">INR99_05570</name>
</gene>
<accession>A0A8J7FGN8</accession>
<comment type="caution">
    <text evidence="5">The sequence shown here is derived from an EMBL/GenBank/DDBJ whole genome shotgun (WGS) entry which is preliminary data.</text>
</comment>
<dbReference type="PANTHER" id="PTHR30244:SF34">
    <property type="entry name" value="DTDP-4-AMINO-4,6-DIDEOXYGALACTOSE TRANSAMINASE"/>
    <property type="match status" value="1"/>
</dbReference>
<dbReference type="Proteomes" id="UP000604481">
    <property type="component" value="Unassembled WGS sequence"/>
</dbReference>
<dbReference type="InterPro" id="IPR015422">
    <property type="entry name" value="PyrdxlP-dep_Trfase_small"/>
</dbReference>
<keyword evidence="5" id="KW-0032">Aminotransferase</keyword>
<dbReference type="EC" id="2.6.1.92" evidence="5"/>
<comment type="similarity">
    <text evidence="1 4">Belongs to the DegT/DnrJ/EryC1 family.</text>
</comment>
<dbReference type="Gene3D" id="3.40.640.10">
    <property type="entry name" value="Type I PLP-dependent aspartate aminotransferase-like (Major domain)"/>
    <property type="match status" value="1"/>
</dbReference>
<dbReference type="InterPro" id="IPR015421">
    <property type="entry name" value="PyrdxlP-dep_Trfase_major"/>
</dbReference>
<protein>
    <submittedName>
        <fullName evidence="5">UDP-4-amino-4, 6-dideoxy-N-acetyl-beta-L-altrosamine transaminase</fullName>
        <ecNumber evidence="5">2.6.1.92</ecNumber>
    </submittedName>
</protein>
<dbReference type="InterPro" id="IPR000653">
    <property type="entry name" value="DegT/StrS_aminotransferase"/>
</dbReference>
<dbReference type="GO" id="GO:0000271">
    <property type="term" value="P:polysaccharide biosynthetic process"/>
    <property type="evidence" value="ECO:0007669"/>
    <property type="project" value="TreeGrafter"/>
</dbReference>
<dbReference type="PIRSF" id="PIRSF000390">
    <property type="entry name" value="PLP_StrS"/>
    <property type="match status" value="1"/>
</dbReference>
<evidence type="ECO:0000256" key="1">
    <source>
        <dbReference type="ARBA" id="ARBA00037999"/>
    </source>
</evidence>